<evidence type="ECO:0000256" key="1">
    <source>
        <dbReference type="ARBA" id="ARBA00004173"/>
    </source>
</evidence>
<feature type="compositionally biased region" description="Polar residues" evidence="4">
    <location>
        <begin position="91"/>
        <end position="111"/>
    </location>
</feature>
<comment type="subcellular location">
    <subcellularLocation>
        <location evidence="1">Mitochondrion</location>
    </subcellularLocation>
</comment>
<organism evidence="5 6">
    <name type="scientific">Acrobeloides nanus</name>
    <dbReference type="NCBI Taxonomy" id="290746"/>
    <lineage>
        <taxon>Eukaryota</taxon>
        <taxon>Metazoa</taxon>
        <taxon>Ecdysozoa</taxon>
        <taxon>Nematoda</taxon>
        <taxon>Chromadorea</taxon>
        <taxon>Rhabditida</taxon>
        <taxon>Tylenchina</taxon>
        <taxon>Cephalobomorpha</taxon>
        <taxon>Cephaloboidea</taxon>
        <taxon>Cephalobidae</taxon>
        <taxon>Acrobeloides</taxon>
    </lineage>
</organism>
<evidence type="ECO:0000256" key="3">
    <source>
        <dbReference type="ARBA" id="ARBA00043970"/>
    </source>
</evidence>
<sequence>MSISERLFPAFRTFLTSRQESSSLLVRFLRIFFKVNPKLHDLKASTQSSIINNPIPSGNMQFTSIANFSQVARAHKPMIKFLGARLPRPQFDSNKQPPLNKSSSSQQNTSPAARAIGSSIGKVGTTPRGSGIDESQLPLRFRRHFIDQAEIDAINSGGATVYNS</sequence>
<reference evidence="6" key="1">
    <citation type="submission" date="2022-11" db="UniProtKB">
        <authorList>
            <consortium name="WormBaseParasite"/>
        </authorList>
    </citation>
    <scope>IDENTIFICATION</scope>
</reference>
<dbReference type="GO" id="GO:0005739">
    <property type="term" value="C:mitochondrion"/>
    <property type="evidence" value="ECO:0007669"/>
    <property type="project" value="UniProtKB-SubCell"/>
</dbReference>
<feature type="region of interest" description="Disordered" evidence="4">
    <location>
        <begin position="90"/>
        <end position="136"/>
    </location>
</feature>
<dbReference type="Proteomes" id="UP000887540">
    <property type="component" value="Unplaced"/>
</dbReference>
<dbReference type="InterPro" id="IPR020373">
    <property type="entry name" value="Kgd4/YMR-31"/>
</dbReference>
<evidence type="ECO:0000313" key="5">
    <source>
        <dbReference type="Proteomes" id="UP000887540"/>
    </source>
</evidence>
<proteinExistence type="inferred from homology"/>
<dbReference type="GO" id="GO:0004591">
    <property type="term" value="F:oxoglutarate dehydrogenase (succinyl-transferring) activity"/>
    <property type="evidence" value="ECO:0007669"/>
    <property type="project" value="TreeGrafter"/>
</dbReference>
<keyword evidence="5" id="KW-1185">Reference proteome</keyword>
<evidence type="ECO:0000313" key="6">
    <source>
        <dbReference type="WBParaSite" id="ACRNAN_Path_1222.g4743.t1"/>
    </source>
</evidence>
<dbReference type="Pfam" id="PF10937">
    <property type="entry name" value="Kgd4-YMR31"/>
    <property type="match status" value="1"/>
</dbReference>
<dbReference type="WBParaSite" id="ACRNAN_Path_1222.g4743.t1">
    <property type="protein sequence ID" value="ACRNAN_Path_1222.g4743.t1"/>
    <property type="gene ID" value="ACRNAN_Path_1222.g4743"/>
</dbReference>
<accession>A0A914BXF0</accession>
<comment type="similarity">
    <text evidence="3">Belongs to the alpha-ketoglutarate dehydrogenase component 4 family.</text>
</comment>
<evidence type="ECO:0000256" key="4">
    <source>
        <dbReference type="SAM" id="MobiDB-lite"/>
    </source>
</evidence>
<dbReference type="PANTHER" id="PTHR31601:SF2">
    <property type="entry name" value="ALPHA-KETOGLUTARATE DEHYDROGENASE COMPONENT 4"/>
    <property type="match status" value="1"/>
</dbReference>
<dbReference type="GO" id="GO:0006103">
    <property type="term" value="P:2-oxoglutarate metabolic process"/>
    <property type="evidence" value="ECO:0007669"/>
    <property type="project" value="InterPro"/>
</dbReference>
<protein>
    <submittedName>
        <fullName evidence="6">Mitochondrial ribosomal protein S36</fullName>
    </submittedName>
</protein>
<name>A0A914BXF0_9BILA</name>
<dbReference type="AlphaFoldDB" id="A0A914BXF0"/>
<evidence type="ECO:0000256" key="2">
    <source>
        <dbReference type="ARBA" id="ARBA00023128"/>
    </source>
</evidence>
<dbReference type="PANTHER" id="PTHR31601">
    <property type="entry name" value="28S RIBOSOMAL PROTEIN S36, MITOCHONDRIAL"/>
    <property type="match status" value="1"/>
</dbReference>
<keyword evidence="2" id="KW-0496">Mitochondrion</keyword>